<proteinExistence type="predicted"/>
<comment type="caution">
    <text evidence="1">The sequence shown here is derived from an EMBL/GenBank/DDBJ whole genome shotgun (WGS) entry which is preliminary data.</text>
</comment>
<sequence length="127" mass="14086">MSLLKLPCELALDIGDRLPTSSLSRPLRTCPSLHLLRSTLTSRITTEYLASEILMYGIQQNFLPTVHLALTHNANRHTFTSPGICRSATLEASKLGRHNIITVLISHYGPTIIRQGHQQSLLLPKPP</sequence>
<evidence type="ECO:0000313" key="1">
    <source>
        <dbReference type="EMBL" id="KAL0634814.1"/>
    </source>
</evidence>
<protein>
    <recommendedName>
        <fullName evidence="3">F-box domain-containing protein</fullName>
    </recommendedName>
</protein>
<name>A0ABR3GFU2_9PEZI</name>
<reference evidence="1 2" key="1">
    <citation type="submission" date="2024-02" db="EMBL/GenBank/DDBJ databases">
        <title>Discinaceae phylogenomics.</title>
        <authorList>
            <person name="Dirks A.C."/>
            <person name="James T.Y."/>
        </authorList>
    </citation>
    <scope>NUCLEOTIDE SEQUENCE [LARGE SCALE GENOMIC DNA]</scope>
    <source>
        <strain evidence="1 2">ACD0624</strain>
    </source>
</reference>
<gene>
    <name evidence="1" type="ORF">Q9L58_006247</name>
</gene>
<keyword evidence="2" id="KW-1185">Reference proteome</keyword>
<evidence type="ECO:0008006" key="3">
    <source>
        <dbReference type="Google" id="ProtNLM"/>
    </source>
</evidence>
<dbReference type="Proteomes" id="UP001447188">
    <property type="component" value="Unassembled WGS sequence"/>
</dbReference>
<dbReference type="EMBL" id="JBBBZM010000084">
    <property type="protein sequence ID" value="KAL0634814.1"/>
    <property type="molecule type" value="Genomic_DNA"/>
</dbReference>
<accession>A0ABR3GFU2</accession>
<organism evidence="1 2">
    <name type="scientific">Discina gigas</name>
    <dbReference type="NCBI Taxonomy" id="1032678"/>
    <lineage>
        <taxon>Eukaryota</taxon>
        <taxon>Fungi</taxon>
        <taxon>Dikarya</taxon>
        <taxon>Ascomycota</taxon>
        <taxon>Pezizomycotina</taxon>
        <taxon>Pezizomycetes</taxon>
        <taxon>Pezizales</taxon>
        <taxon>Discinaceae</taxon>
        <taxon>Discina</taxon>
    </lineage>
</organism>
<evidence type="ECO:0000313" key="2">
    <source>
        <dbReference type="Proteomes" id="UP001447188"/>
    </source>
</evidence>